<comment type="caution">
    <text evidence="11">The sequence shown here is derived from an EMBL/GenBank/DDBJ whole genome shotgun (WGS) entry which is preliminary data.</text>
</comment>
<evidence type="ECO:0000313" key="11">
    <source>
        <dbReference type="EMBL" id="MEB3074731.1"/>
    </source>
</evidence>
<dbReference type="PANTHER" id="PTHR42894:SF1">
    <property type="entry name" value="N-(5'-PHOSPHORIBOSYL)ANTHRANILATE ISOMERASE"/>
    <property type="match status" value="1"/>
</dbReference>
<keyword evidence="6 9" id="KW-0822">Tryptophan biosynthesis</keyword>
<evidence type="ECO:0000256" key="4">
    <source>
        <dbReference type="ARBA" id="ARBA00022272"/>
    </source>
</evidence>
<organism evidence="11 12">
    <name type="scientific">Capnocytophaga gingivalis</name>
    <dbReference type="NCBI Taxonomy" id="1017"/>
    <lineage>
        <taxon>Bacteria</taxon>
        <taxon>Pseudomonadati</taxon>
        <taxon>Bacteroidota</taxon>
        <taxon>Flavobacteriia</taxon>
        <taxon>Flavobacteriales</taxon>
        <taxon>Flavobacteriaceae</taxon>
        <taxon>Capnocytophaga</taxon>
    </lineage>
</organism>
<gene>
    <name evidence="9" type="primary">trpF</name>
    <name evidence="11" type="ORF">VJJ08_05380</name>
</gene>
<dbReference type="EMBL" id="JAYKBW010000005">
    <property type="protein sequence ID" value="MEB3074731.1"/>
    <property type="molecule type" value="Genomic_DNA"/>
</dbReference>
<dbReference type="InterPro" id="IPR011060">
    <property type="entry name" value="RibuloseP-bd_barrel"/>
</dbReference>
<name>A0ABU5Z703_9FLAO</name>
<evidence type="ECO:0000313" key="12">
    <source>
        <dbReference type="Proteomes" id="UP001311730"/>
    </source>
</evidence>
<dbReference type="Gene3D" id="3.20.20.70">
    <property type="entry name" value="Aldolase class I"/>
    <property type="match status" value="1"/>
</dbReference>
<dbReference type="HAMAP" id="MF_00135">
    <property type="entry name" value="PRAI"/>
    <property type="match status" value="1"/>
</dbReference>
<evidence type="ECO:0000256" key="7">
    <source>
        <dbReference type="ARBA" id="ARBA00023141"/>
    </source>
</evidence>
<keyword evidence="7 9" id="KW-0057">Aromatic amino acid biosynthesis</keyword>
<dbReference type="EC" id="5.3.1.24" evidence="3 9"/>
<proteinExistence type="inferred from homology"/>
<evidence type="ECO:0000256" key="2">
    <source>
        <dbReference type="ARBA" id="ARBA00004664"/>
    </source>
</evidence>
<comment type="pathway">
    <text evidence="2 9">Amino-acid biosynthesis; L-tryptophan biosynthesis; L-tryptophan from chorismate: step 3/5.</text>
</comment>
<sequence length="207" mass="23075">MEKTALKICGIRSLEEIQALKDLPIDYFGCIFAPKSPRCVSVPLAKEITKVAHSVGKQTVGVFVDAPLEQIVDTVNLTEIDVVQLHGAESEVFCETLKPLGIRVWKAFPVWDKLPMIEDYLPYVEFPLLDTKGTAEGGNGFAFDWQLLEGLPSYSFILAGGVSEENVQEALHYKPAIIDVNSKVEQGNRKSQLLIEKLIEKIHKHNK</sequence>
<reference evidence="11 12" key="1">
    <citation type="submission" date="2023-12" db="EMBL/GenBank/DDBJ databases">
        <title>Genomic sequences of Capnocytophaga and Parvimonas strains.</title>
        <authorList>
            <person name="Watt R.M."/>
            <person name="Wang M."/>
            <person name="Yang T."/>
            <person name="Tong W.M."/>
        </authorList>
    </citation>
    <scope>NUCLEOTIDE SEQUENCE [LARGE SCALE GENOMIC DNA]</scope>
    <source>
        <strain evidence="11 12">CCUG 13096</strain>
    </source>
</reference>
<evidence type="ECO:0000256" key="5">
    <source>
        <dbReference type="ARBA" id="ARBA00022605"/>
    </source>
</evidence>
<dbReference type="RefSeq" id="WP_323983070.1">
    <property type="nucleotide sequence ID" value="NZ_JAYKBW010000005.1"/>
</dbReference>
<keyword evidence="8 9" id="KW-0413">Isomerase</keyword>
<evidence type="ECO:0000256" key="8">
    <source>
        <dbReference type="ARBA" id="ARBA00023235"/>
    </source>
</evidence>
<dbReference type="Pfam" id="PF00697">
    <property type="entry name" value="PRAI"/>
    <property type="match status" value="1"/>
</dbReference>
<protein>
    <recommendedName>
        <fullName evidence="4 9">N-(5'-phosphoribosyl)anthranilate isomerase</fullName>
        <shortName evidence="9">PRAI</shortName>
        <ecNumber evidence="3 9">5.3.1.24</ecNumber>
    </recommendedName>
</protein>
<dbReference type="PANTHER" id="PTHR42894">
    <property type="entry name" value="N-(5'-PHOSPHORIBOSYL)ANTHRANILATE ISOMERASE"/>
    <property type="match status" value="1"/>
</dbReference>
<evidence type="ECO:0000259" key="10">
    <source>
        <dbReference type="Pfam" id="PF00697"/>
    </source>
</evidence>
<evidence type="ECO:0000256" key="6">
    <source>
        <dbReference type="ARBA" id="ARBA00022822"/>
    </source>
</evidence>
<dbReference type="InterPro" id="IPR044643">
    <property type="entry name" value="TrpF_fam"/>
</dbReference>
<comment type="similarity">
    <text evidence="9">Belongs to the TrpF family.</text>
</comment>
<dbReference type="Proteomes" id="UP001311730">
    <property type="component" value="Unassembled WGS sequence"/>
</dbReference>
<keyword evidence="5 9" id="KW-0028">Amino-acid biosynthesis</keyword>
<evidence type="ECO:0000256" key="9">
    <source>
        <dbReference type="HAMAP-Rule" id="MF_00135"/>
    </source>
</evidence>
<dbReference type="CDD" id="cd00405">
    <property type="entry name" value="PRAI"/>
    <property type="match status" value="1"/>
</dbReference>
<feature type="domain" description="N-(5'phosphoribosyl) anthranilate isomerase (PRAI)" evidence="10">
    <location>
        <begin position="6"/>
        <end position="200"/>
    </location>
</feature>
<dbReference type="GO" id="GO:0016853">
    <property type="term" value="F:isomerase activity"/>
    <property type="evidence" value="ECO:0007669"/>
    <property type="project" value="UniProtKB-KW"/>
</dbReference>
<dbReference type="SUPFAM" id="SSF51366">
    <property type="entry name" value="Ribulose-phoshate binding barrel"/>
    <property type="match status" value="1"/>
</dbReference>
<dbReference type="InterPro" id="IPR013785">
    <property type="entry name" value="Aldolase_TIM"/>
</dbReference>
<evidence type="ECO:0000256" key="3">
    <source>
        <dbReference type="ARBA" id="ARBA00012572"/>
    </source>
</evidence>
<comment type="catalytic activity">
    <reaction evidence="1 9">
        <text>N-(5-phospho-beta-D-ribosyl)anthranilate = 1-(2-carboxyphenylamino)-1-deoxy-D-ribulose 5-phosphate</text>
        <dbReference type="Rhea" id="RHEA:21540"/>
        <dbReference type="ChEBI" id="CHEBI:18277"/>
        <dbReference type="ChEBI" id="CHEBI:58613"/>
        <dbReference type="EC" id="5.3.1.24"/>
    </reaction>
</comment>
<keyword evidence="12" id="KW-1185">Reference proteome</keyword>
<evidence type="ECO:0000256" key="1">
    <source>
        <dbReference type="ARBA" id="ARBA00001164"/>
    </source>
</evidence>
<dbReference type="InterPro" id="IPR001240">
    <property type="entry name" value="PRAI_dom"/>
</dbReference>
<accession>A0ABU5Z703</accession>